<dbReference type="OrthoDB" id="2329985at2"/>
<accession>A0A387ANZ5</accession>
<dbReference type="AlphaFoldDB" id="A0A387ANZ5"/>
<sequence length="339" mass="39892">MIVLNFLNNVLHFLMPKKQRSVAAPTNKVNNNHYHNYVKTKKSYTHVEKLPSASMTIYYVDENGHPLKSFDILNGKLNENTKFIIPDFDHYVLCNIEGDTRVFKHRDNQVIIHYMKLSGKPVNVFFINYDTYSMVKMPEMVLGRFGDAFEINVPSLQGFNIITYSGAKEGYFNDQVQNLVIYYRRSDWNNVERVNYYVKLRKYTPVFNDTAGDIYNVFLPKDSTWKVFYRVKSHNCVWLNIGPNQWIKDLDYAEIHYPFAKQLVDSSSWQITATNYSAIVNNNRVSVPVYNYPYGSCLKFLHANDVFKVTHQIVDNHQTTWLEINDLYFIVDKYVQKKD</sequence>
<evidence type="ECO:0000256" key="1">
    <source>
        <dbReference type="ARBA" id="ARBA00022737"/>
    </source>
</evidence>
<reference evidence="3 4" key="1">
    <citation type="submission" date="2018-09" db="EMBL/GenBank/DDBJ databases">
        <title>Genome sequencing of strain BHWM-4.</title>
        <authorList>
            <person name="Heo J."/>
            <person name="Kim S.-J."/>
            <person name="Kwon S.-W."/>
        </authorList>
    </citation>
    <scope>NUCLEOTIDE SEQUENCE [LARGE SCALE GENOMIC DNA]</scope>
    <source>
        <strain evidence="3 4">BHWM-4</strain>
    </source>
</reference>
<name>A0A387ANZ5_9LACO</name>
<evidence type="ECO:0000259" key="2">
    <source>
        <dbReference type="Pfam" id="PF06458"/>
    </source>
</evidence>
<organism evidence="3 4">
    <name type="scientific">Apilactobacillus bombintestini</name>
    <dbReference type="NCBI Taxonomy" id="2419772"/>
    <lineage>
        <taxon>Bacteria</taxon>
        <taxon>Bacillati</taxon>
        <taxon>Bacillota</taxon>
        <taxon>Bacilli</taxon>
        <taxon>Lactobacillales</taxon>
        <taxon>Lactobacillaceae</taxon>
        <taxon>Apilactobacillus</taxon>
    </lineage>
</organism>
<dbReference type="Proteomes" id="UP000272003">
    <property type="component" value="Chromosome"/>
</dbReference>
<gene>
    <name evidence="3" type="ORF">D7I45_02310</name>
</gene>
<evidence type="ECO:0000313" key="3">
    <source>
        <dbReference type="EMBL" id="AYF92402.1"/>
    </source>
</evidence>
<proteinExistence type="predicted"/>
<feature type="domain" description="MucBP" evidence="2">
    <location>
        <begin position="56"/>
        <end position="114"/>
    </location>
</feature>
<dbReference type="InterPro" id="IPR009459">
    <property type="entry name" value="MucBP_dom"/>
</dbReference>
<dbReference type="Gene3D" id="3.10.20.320">
    <property type="entry name" value="Putative peptidoglycan bound protein (lpxtg motif)"/>
    <property type="match status" value="1"/>
</dbReference>
<keyword evidence="1" id="KW-0677">Repeat</keyword>
<dbReference type="KEGG" id="abom:D7I45_02310"/>
<dbReference type="Pfam" id="PF06458">
    <property type="entry name" value="MucBP"/>
    <property type="match status" value="2"/>
</dbReference>
<feature type="domain" description="MucBP" evidence="2">
    <location>
        <begin position="121"/>
        <end position="184"/>
    </location>
</feature>
<keyword evidence="4" id="KW-1185">Reference proteome</keyword>
<evidence type="ECO:0000313" key="4">
    <source>
        <dbReference type="Proteomes" id="UP000272003"/>
    </source>
</evidence>
<protein>
    <recommendedName>
        <fullName evidence="2">MucBP domain-containing protein</fullName>
    </recommendedName>
</protein>
<dbReference type="EMBL" id="CP032626">
    <property type="protein sequence ID" value="AYF92402.1"/>
    <property type="molecule type" value="Genomic_DNA"/>
</dbReference>